<dbReference type="GO" id="GO:0004674">
    <property type="term" value="F:protein serine/threonine kinase activity"/>
    <property type="evidence" value="ECO:0007669"/>
    <property type="project" value="UniProtKB-KW"/>
</dbReference>
<dbReference type="OrthoDB" id="68483at2759"/>
<feature type="region of interest" description="Disordered" evidence="11">
    <location>
        <begin position="798"/>
        <end position="836"/>
    </location>
</feature>
<reference evidence="13 14" key="1">
    <citation type="submission" date="2020-07" db="EMBL/GenBank/DDBJ databases">
        <title>The yeast mating-type switching endonuclease HO is a domesticated member of an unorthodox homing genetic element family.</title>
        <authorList>
            <person name="Coughlan A.Y."/>
            <person name="Lombardi L."/>
            <person name="Braun-Galleani S."/>
            <person name="Martos A.R."/>
            <person name="Galeote V."/>
            <person name="Bigey F."/>
            <person name="Dequin S."/>
            <person name="Byrne K.P."/>
            <person name="Wolfe K.H."/>
        </authorList>
    </citation>
    <scope>NUCLEOTIDE SEQUENCE [LARGE SCALE GENOMIC DNA]</scope>
    <source>
        <strain evidence="13 14">NRRL Y-6702</strain>
    </source>
</reference>
<dbReference type="CDD" id="cd14008">
    <property type="entry name" value="STKc_LKB1_CaMKK"/>
    <property type="match status" value="1"/>
</dbReference>
<keyword evidence="2" id="KW-0723">Serine/threonine-protein kinase</keyword>
<protein>
    <recommendedName>
        <fullName evidence="1">non-specific serine/threonine protein kinase</fullName>
        <ecNumber evidence="1">2.7.11.1</ecNumber>
    </recommendedName>
</protein>
<evidence type="ECO:0000256" key="10">
    <source>
        <dbReference type="PROSITE-ProRule" id="PRU10141"/>
    </source>
</evidence>
<feature type="compositionally biased region" description="Low complexity" evidence="11">
    <location>
        <begin position="651"/>
        <end position="660"/>
    </location>
</feature>
<keyword evidence="5 10" id="KW-0547">Nucleotide-binding</keyword>
<dbReference type="RefSeq" id="XP_037146034.1">
    <property type="nucleotide sequence ID" value="XM_037290139.1"/>
</dbReference>
<evidence type="ECO:0000256" key="11">
    <source>
        <dbReference type="SAM" id="MobiDB-lite"/>
    </source>
</evidence>
<dbReference type="KEGG" id="zmk:HG535_0G01930"/>
<gene>
    <name evidence="13" type="ORF">HG535_0G01930</name>
</gene>
<dbReference type="Proteomes" id="UP000509704">
    <property type="component" value="Chromosome 7"/>
</dbReference>
<dbReference type="PROSITE" id="PS00108">
    <property type="entry name" value="PROTEIN_KINASE_ST"/>
    <property type="match status" value="1"/>
</dbReference>
<keyword evidence="6" id="KW-0418">Kinase</keyword>
<dbReference type="InterPro" id="IPR017441">
    <property type="entry name" value="Protein_kinase_ATP_BS"/>
</dbReference>
<keyword evidence="3" id="KW-0597">Phosphoprotein</keyword>
<evidence type="ECO:0000256" key="3">
    <source>
        <dbReference type="ARBA" id="ARBA00022553"/>
    </source>
</evidence>
<accession>A0A7H9B8J8</accession>
<dbReference type="EMBL" id="CP058610">
    <property type="protein sequence ID" value="QLG74309.1"/>
    <property type="molecule type" value="Genomic_DNA"/>
</dbReference>
<organism evidence="13 14">
    <name type="scientific">Zygotorulaspora mrakii</name>
    <name type="common">Zygosaccharomyces mrakii</name>
    <dbReference type="NCBI Taxonomy" id="42260"/>
    <lineage>
        <taxon>Eukaryota</taxon>
        <taxon>Fungi</taxon>
        <taxon>Dikarya</taxon>
        <taxon>Ascomycota</taxon>
        <taxon>Saccharomycotina</taxon>
        <taxon>Saccharomycetes</taxon>
        <taxon>Saccharomycetales</taxon>
        <taxon>Saccharomycetaceae</taxon>
        <taxon>Zygotorulaspora</taxon>
    </lineage>
</organism>
<dbReference type="InterPro" id="IPR011009">
    <property type="entry name" value="Kinase-like_dom_sf"/>
</dbReference>
<feature type="compositionally biased region" description="Basic and acidic residues" evidence="11">
    <location>
        <begin position="546"/>
        <end position="562"/>
    </location>
</feature>
<evidence type="ECO:0000256" key="5">
    <source>
        <dbReference type="ARBA" id="ARBA00022741"/>
    </source>
</evidence>
<feature type="binding site" evidence="10">
    <location>
        <position position="151"/>
    </location>
    <ligand>
        <name>ATP</name>
        <dbReference type="ChEBI" id="CHEBI:30616"/>
    </ligand>
</feature>
<comment type="catalytic activity">
    <reaction evidence="9">
        <text>L-seryl-[protein] + ATP = O-phospho-L-seryl-[protein] + ADP + H(+)</text>
        <dbReference type="Rhea" id="RHEA:17989"/>
        <dbReference type="Rhea" id="RHEA-COMP:9863"/>
        <dbReference type="Rhea" id="RHEA-COMP:11604"/>
        <dbReference type="ChEBI" id="CHEBI:15378"/>
        <dbReference type="ChEBI" id="CHEBI:29999"/>
        <dbReference type="ChEBI" id="CHEBI:30616"/>
        <dbReference type="ChEBI" id="CHEBI:83421"/>
        <dbReference type="ChEBI" id="CHEBI:456216"/>
        <dbReference type="EC" id="2.7.11.1"/>
    </reaction>
</comment>
<evidence type="ECO:0000256" key="8">
    <source>
        <dbReference type="ARBA" id="ARBA00047899"/>
    </source>
</evidence>
<dbReference type="PROSITE" id="PS00107">
    <property type="entry name" value="PROTEIN_KINASE_ATP"/>
    <property type="match status" value="1"/>
</dbReference>
<name>A0A7H9B8J8_ZYGMR</name>
<feature type="compositionally biased region" description="Low complexity" evidence="11">
    <location>
        <begin position="916"/>
        <end position="930"/>
    </location>
</feature>
<feature type="domain" description="Protein kinase" evidence="12">
    <location>
        <begin position="122"/>
        <end position="438"/>
    </location>
</feature>
<keyword evidence="7 10" id="KW-0067">ATP-binding</keyword>
<comment type="catalytic activity">
    <reaction evidence="8">
        <text>L-threonyl-[protein] + ATP = O-phospho-L-threonyl-[protein] + ADP + H(+)</text>
        <dbReference type="Rhea" id="RHEA:46608"/>
        <dbReference type="Rhea" id="RHEA-COMP:11060"/>
        <dbReference type="Rhea" id="RHEA-COMP:11605"/>
        <dbReference type="ChEBI" id="CHEBI:15378"/>
        <dbReference type="ChEBI" id="CHEBI:30013"/>
        <dbReference type="ChEBI" id="CHEBI:30616"/>
        <dbReference type="ChEBI" id="CHEBI:61977"/>
        <dbReference type="ChEBI" id="CHEBI:456216"/>
        <dbReference type="EC" id="2.7.11.1"/>
    </reaction>
</comment>
<feature type="compositionally biased region" description="Low complexity" evidence="11">
    <location>
        <begin position="806"/>
        <end position="829"/>
    </location>
</feature>
<evidence type="ECO:0000313" key="13">
    <source>
        <dbReference type="EMBL" id="QLG74309.1"/>
    </source>
</evidence>
<dbReference type="EC" id="2.7.11.1" evidence="1"/>
<keyword evidence="4" id="KW-0808">Transferase</keyword>
<evidence type="ECO:0000256" key="9">
    <source>
        <dbReference type="ARBA" id="ARBA00048679"/>
    </source>
</evidence>
<feature type="compositionally biased region" description="Low complexity" evidence="11">
    <location>
        <begin position="563"/>
        <end position="573"/>
    </location>
</feature>
<evidence type="ECO:0000313" key="14">
    <source>
        <dbReference type="Proteomes" id="UP000509704"/>
    </source>
</evidence>
<feature type="region of interest" description="Disordered" evidence="11">
    <location>
        <begin position="907"/>
        <end position="945"/>
    </location>
</feature>
<dbReference type="GO" id="GO:0007165">
    <property type="term" value="P:signal transduction"/>
    <property type="evidence" value="ECO:0007669"/>
    <property type="project" value="TreeGrafter"/>
</dbReference>
<dbReference type="Gene3D" id="1.10.510.10">
    <property type="entry name" value="Transferase(Phosphotransferase) domain 1"/>
    <property type="match status" value="1"/>
</dbReference>
<feature type="region of interest" description="Disordered" evidence="11">
    <location>
        <begin position="1070"/>
        <end position="1092"/>
    </location>
</feature>
<dbReference type="GeneID" id="59238092"/>
<dbReference type="InterPro" id="IPR008271">
    <property type="entry name" value="Ser/Thr_kinase_AS"/>
</dbReference>
<keyword evidence="14" id="KW-1185">Reference proteome</keyword>
<dbReference type="SUPFAM" id="SSF56112">
    <property type="entry name" value="Protein kinase-like (PK-like)"/>
    <property type="match status" value="1"/>
</dbReference>
<feature type="region of interest" description="Disordered" evidence="11">
    <location>
        <begin position="651"/>
        <end position="685"/>
    </location>
</feature>
<evidence type="ECO:0000256" key="6">
    <source>
        <dbReference type="ARBA" id="ARBA00022777"/>
    </source>
</evidence>
<evidence type="ECO:0000256" key="7">
    <source>
        <dbReference type="ARBA" id="ARBA00022840"/>
    </source>
</evidence>
<dbReference type="PANTHER" id="PTHR43895:SF152">
    <property type="entry name" value="SERINE_THREONINE-PROTEIN KINASE TOS3"/>
    <property type="match status" value="1"/>
</dbReference>
<feature type="region of interest" description="Disordered" evidence="11">
    <location>
        <begin position="707"/>
        <end position="758"/>
    </location>
</feature>
<dbReference type="GO" id="GO:0005737">
    <property type="term" value="C:cytoplasm"/>
    <property type="evidence" value="ECO:0007669"/>
    <property type="project" value="UniProtKB-ARBA"/>
</dbReference>
<feature type="compositionally biased region" description="Polar residues" evidence="11">
    <location>
        <begin position="707"/>
        <end position="725"/>
    </location>
</feature>
<proteinExistence type="predicted"/>
<dbReference type="InterPro" id="IPR000719">
    <property type="entry name" value="Prot_kinase_dom"/>
</dbReference>
<dbReference type="PROSITE" id="PS50011">
    <property type="entry name" value="PROTEIN_KINASE_DOM"/>
    <property type="match status" value="1"/>
</dbReference>
<dbReference type="Pfam" id="PF00069">
    <property type="entry name" value="Pkinase"/>
    <property type="match status" value="1"/>
</dbReference>
<evidence type="ECO:0000256" key="1">
    <source>
        <dbReference type="ARBA" id="ARBA00012513"/>
    </source>
</evidence>
<feature type="region of interest" description="Disordered" evidence="11">
    <location>
        <begin position="544"/>
        <end position="574"/>
    </location>
</feature>
<sequence>MDFQEEEPIEEVDLPPDLQLEINSVLSNDSLMSLPKLQSRQSTSYGVPIPYNADALSASSSSLDSLNMLMEKQRRRQLNHPHHQDFITVPNSLQLGQGNVKETSEIFLKYDPVSKRKVLNTYEIINELGHGQHGKVKLAKDLLTKQLVAIKIVDRHEKKGQKFFRIKKSNSLTQNDKIKREIAIMKKCHYKHVVKLLEVLDDSKSRKIYLVLEYCAQGEVKWCPGDQLETEARGPPLLSFQRTREILRGVVLGLEYLHYQGVIHRDIKPANLLISEDNTVKISDFGVSLAASGANSSDSSVESIDELELAKTAGTPAFFAPEICLGNDAFEKFNMTREDLFKGSSISFMIDIWALGVTLYCLLFGMLPFKSDYELELFEKIVNDPVSFPDYQDVKNNRVSRVSCQEEYQLAKDVVSKLLEKNPLKRITIPEVKKHPFVCWDFYHVQSCDEHHLTSKMDELKEFERNKEDQFKQISISKHELKNAVLGVGKKIKESVFNALPLNRNSPKVNDTLSSQIDVKGAAASTSTGDSSFIVSEGSITSNLGKFERKNDKEPHDNKQKTNDPNNDTNGTDLFKKGFSMCNDNNDHNDNYNETNKMAKEISQKELFDNELKRFDEKHDPKNVVNLPINSSFASLDSFYIDNYAMSKLGPNPRNNNGNNMRDSKTSPSIFARPPHVGGSFQHFAPNRNIPVKGNFLRRSSSRLNFLNNGLQPSRNDRIPQNTKPSLKRSEESNNDIPAKICSNSKTPDFANNRSNMGSNDNVVIHASETTHSIVPTTLRNDTNEKYKIKRGNFFSNLNDEEEETSGSSETGESAYSSCSSAAESDSGGSVPGSLPFEFADDSANGSVVSLRDLSTFDQVRPFIQPPSSRPNPTKASLHAREIYDENSDGNEENDSDESDKLILTIGKGGRHRRQGSSQTSSSSAVSSRRNTIPHLQIPRDREAHDAVDRITSAITEDSSATLAHGKYNADSQRSLKSCGDDGQATLAVPSAVMSTINPGNLIHGDFVLDRNQRSPLSFSTSSTDAEHSLLIPDIKTTPTTHVNDVSGTGHHTEHLRDNSRELLKTVLKSSGRDSSRRQSVPSLNRICSDGTAERKSSRWKHTFDGEHNKDRAARSLSRRMHQVDDNRSKSVSLAVLYKNKS</sequence>
<dbReference type="AlphaFoldDB" id="A0A7H9B8J8"/>
<dbReference type="GO" id="GO:0001558">
    <property type="term" value="P:regulation of cell growth"/>
    <property type="evidence" value="ECO:0007669"/>
    <property type="project" value="UniProtKB-ARBA"/>
</dbReference>
<dbReference type="GO" id="GO:1900180">
    <property type="term" value="P:regulation of protein localization to nucleus"/>
    <property type="evidence" value="ECO:0007669"/>
    <property type="project" value="UniProtKB-ARBA"/>
</dbReference>
<dbReference type="SMART" id="SM00220">
    <property type="entry name" value="S_TKc"/>
    <property type="match status" value="1"/>
</dbReference>
<dbReference type="FunFam" id="3.30.200.20:FF:000206">
    <property type="entry name" value="Serine/threonine-protein kinase Ssp1"/>
    <property type="match status" value="1"/>
</dbReference>
<dbReference type="FunFam" id="1.10.510.10:FF:000829">
    <property type="entry name" value="Serine/threonine-protein kinase TOS3"/>
    <property type="match status" value="1"/>
</dbReference>
<evidence type="ECO:0000256" key="2">
    <source>
        <dbReference type="ARBA" id="ARBA00022527"/>
    </source>
</evidence>
<evidence type="ECO:0000259" key="12">
    <source>
        <dbReference type="PROSITE" id="PS50011"/>
    </source>
</evidence>
<dbReference type="GO" id="GO:0005524">
    <property type="term" value="F:ATP binding"/>
    <property type="evidence" value="ECO:0007669"/>
    <property type="project" value="UniProtKB-UniRule"/>
</dbReference>
<feature type="compositionally biased region" description="Polar residues" evidence="11">
    <location>
        <begin position="742"/>
        <end position="758"/>
    </location>
</feature>
<evidence type="ECO:0000256" key="4">
    <source>
        <dbReference type="ARBA" id="ARBA00022679"/>
    </source>
</evidence>
<dbReference type="PANTHER" id="PTHR43895">
    <property type="entry name" value="CALCIUM/CALMODULIN-DEPENDENT PROTEIN KINASE KINASE-RELATED"/>
    <property type="match status" value="1"/>
</dbReference>
<dbReference type="GO" id="GO:0042149">
    <property type="term" value="P:cellular response to glucose starvation"/>
    <property type="evidence" value="ECO:0007669"/>
    <property type="project" value="UniProtKB-ARBA"/>
</dbReference>